<name>J3LND1_ORYBR</name>
<dbReference type="Gramene" id="OB03G25570.1">
    <property type="protein sequence ID" value="OB03G25570.1"/>
    <property type="gene ID" value="OB03G25570"/>
</dbReference>
<proteinExistence type="predicted"/>
<dbReference type="Proteomes" id="UP000006038">
    <property type="component" value="Chromosome 3"/>
</dbReference>
<accession>J3LND1</accession>
<dbReference type="AlphaFoldDB" id="J3LND1"/>
<dbReference type="EnsemblPlants" id="OB03G25570.1">
    <property type="protein sequence ID" value="OB03G25570.1"/>
    <property type="gene ID" value="OB03G25570"/>
</dbReference>
<keyword evidence="2" id="KW-1185">Reference proteome</keyword>
<reference evidence="1" key="1">
    <citation type="journal article" date="2013" name="Nat. Commun.">
        <title>Whole-genome sequencing of Oryza brachyantha reveals mechanisms underlying Oryza genome evolution.</title>
        <authorList>
            <person name="Chen J."/>
            <person name="Huang Q."/>
            <person name="Gao D."/>
            <person name="Wang J."/>
            <person name="Lang Y."/>
            <person name="Liu T."/>
            <person name="Li B."/>
            <person name="Bai Z."/>
            <person name="Luis Goicoechea J."/>
            <person name="Liang C."/>
            <person name="Chen C."/>
            <person name="Zhang W."/>
            <person name="Sun S."/>
            <person name="Liao Y."/>
            <person name="Zhang X."/>
            <person name="Yang L."/>
            <person name="Song C."/>
            <person name="Wang M."/>
            <person name="Shi J."/>
            <person name="Liu G."/>
            <person name="Liu J."/>
            <person name="Zhou H."/>
            <person name="Zhou W."/>
            <person name="Yu Q."/>
            <person name="An N."/>
            <person name="Chen Y."/>
            <person name="Cai Q."/>
            <person name="Wang B."/>
            <person name="Liu B."/>
            <person name="Min J."/>
            <person name="Huang Y."/>
            <person name="Wu H."/>
            <person name="Li Z."/>
            <person name="Zhang Y."/>
            <person name="Yin Y."/>
            <person name="Song W."/>
            <person name="Jiang J."/>
            <person name="Jackson S.A."/>
            <person name="Wing R.A."/>
            <person name="Wang J."/>
            <person name="Chen M."/>
        </authorList>
    </citation>
    <scope>NUCLEOTIDE SEQUENCE [LARGE SCALE GENOMIC DNA]</scope>
    <source>
        <strain evidence="1">cv. IRGC 101232</strain>
    </source>
</reference>
<evidence type="ECO:0000313" key="2">
    <source>
        <dbReference type="Proteomes" id="UP000006038"/>
    </source>
</evidence>
<protein>
    <submittedName>
        <fullName evidence="1">Uncharacterized protein</fullName>
    </submittedName>
</protein>
<organism evidence="1">
    <name type="scientific">Oryza brachyantha</name>
    <name type="common">malo sina</name>
    <dbReference type="NCBI Taxonomy" id="4533"/>
    <lineage>
        <taxon>Eukaryota</taxon>
        <taxon>Viridiplantae</taxon>
        <taxon>Streptophyta</taxon>
        <taxon>Embryophyta</taxon>
        <taxon>Tracheophyta</taxon>
        <taxon>Spermatophyta</taxon>
        <taxon>Magnoliopsida</taxon>
        <taxon>Liliopsida</taxon>
        <taxon>Poales</taxon>
        <taxon>Poaceae</taxon>
        <taxon>BOP clade</taxon>
        <taxon>Oryzoideae</taxon>
        <taxon>Oryzeae</taxon>
        <taxon>Oryzinae</taxon>
        <taxon>Oryza</taxon>
    </lineage>
</organism>
<evidence type="ECO:0000313" key="1">
    <source>
        <dbReference type="EnsemblPlants" id="OB03G25570.1"/>
    </source>
</evidence>
<dbReference type="HOGENOM" id="CLU_2458378_0_0_1"/>
<reference evidence="1" key="2">
    <citation type="submission" date="2013-04" db="UniProtKB">
        <authorList>
            <consortium name="EnsemblPlants"/>
        </authorList>
    </citation>
    <scope>IDENTIFICATION</scope>
</reference>
<sequence length="89" mass="9801">MVCPCSICELSISSKPEKACWRHSVDTFETNSDNSIFAVSRPTEPAFCFASVSCAFSRTDCRYFPCASIRSCRCLCTCSNVIASSLHAR</sequence>